<evidence type="ECO:0000256" key="1">
    <source>
        <dbReference type="ARBA" id="ARBA00005179"/>
    </source>
</evidence>
<evidence type="ECO:0000313" key="9">
    <source>
        <dbReference type="Proteomes" id="UP000758603"/>
    </source>
</evidence>
<dbReference type="InterPro" id="IPR036188">
    <property type="entry name" value="FAD/NAD-bd_sf"/>
</dbReference>
<comment type="pathway">
    <text evidence="1">Secondary metabolite biosynthesis.</text>
</comment>
<organism evidence="8 9">
    <name type="scientific">Truncatella angustata</name>
    <dbReference type="NCBI Taxonomy" id="152316"/>
    <lineage>
        <taxon>Eukaryota</taxon>
        <taxon>Fungi</taxon>
        <taxon>Dikarya</taxon>
        <taxon>Ascomycota</taxon>
        <taxon>Pezizomycotina</taxon>
        <taxon>Sordariomycetes</taxon>
        <taxon>Xylariomycetidae</taxon>
        <taxon>Amphisphaeriales</taxon>
        <taxon>Sporocadaceae</taxon>
        <taxon>Truncatella</taxon>
    </lineage>
</organism>
<keyword evidence="6" id="KW-0503">Monooxygenase</keyword>
<dbReference type="EMBL" id="JAGPXC010000005">
    <property type="protein sequence ID" value="KAH6653154.1"/>
    <property type="molecule type" value="Genomic_DNA"/>
</dbReference>
<dbReference type="Gene3D" id="3.50.50.60">
    <property type="entry name" value="FAD/NAD(P)-binding domain"/>
    <property type="match status" value="1"/>
</dbReference>
<dbReference type="GO" id="GO:0071949">
    <property type="term" value="F:FAD binding"/>
    <property type="evidence" value="ECO:0007669"/>
    <property type="project" value="InterPro"/>
</dbReference>
<evidence type="ECO:0000256" key="4">
    <source>
        <dbReference type="ARBA" id="ARBA00022827"/>
    </source>
</evidence>
<dbReference type="InterPro" id="IPR050493">
    <property type="entry name" value="FAD-dep_Monooxygenase_BioMet"/>
</dbReference>
<dbReference type="SUPFAM" id="SSF51905">
    <property type="entry name" value="FAD/NAD(P)-binding domain"/>
    <property type="match status" value="1"/>
</dbReference>
<evidence type="ECO:0000256" key="6">
    <source>
        <dbReference type="ARBA" id="ARBA00023033"/>
    </source>
</evidence>
<evidence type="ECO:0000259" key="7">
    <source>
        <dbReference type="Pfam" id="PF01494"/>
    </source>
</evidence>
<dbReference type="OrthoDB" id="10029326at2759"/>
<evidence type="ECO:0000256" key="5">
    <source>
        <dbReference type="ARBA" id="ARBA00023002"/>
    </source>
</evidence>
<keyword evidence="3" id="KW-0285">Flavoprotein</keyword>
<keyword evidence="5" id="KW-0560">Oxidoreductase</keyword>
<reference evidence="8" key="1">
    <citation type="journal article" date="2021" name="Nat. Commun.">
        <title>Genetic determinants of endophytism in the Arabidopsis root mycobiome.</title>
        <authorList>
            <person name="Mesny F."/>
            <person name="Miyauchi S."/>
            <person name="Thiergart T."/>
            <person name="Pickel B."/>
            <person name="Atanasova L."/>
            <person name="Karlsson M."/>
            <person name="Huettel B."/>
            <person name="Barry K.W."/>
            <person name="Haridas S."/>
            <person name="Chen C."/>
            <person name="Bauer D."/>
            <person name="Andreopoulos W."/>
            <person name="Pangilinan J."/>
            <person name="LaButti K."/>
            <person name="Riley R."/>
            <person name="Lipzen A."/>
            <person name="Clum A."/>
            <person name="Drula E."/>
            <person name="Henrissat B."/>
            <person name="Kohler A."/>
            <person name="Grigoriev I.V."/>
            <person name="Martin F.M."/>
            <person name="Hacquard S."/>
        </authorList>
    </citation>
    <scope>NUCLEOTIDE SEQUENCE</scope>
    <source>
        <strain evidence="8">MPI-SDFR-AT-0073</strain>
    </source>
</reference>
<protein>
    <recommendedName>
        <fullName evidence="7">FAD-binding domain-containing protein</fullName>
    </recommendedName>
</protein>
<dbReference type="InterPro" id="IPR002938">
    <property type="entry name" value="FAD-bd"/>
</dbReference>
<comment type="similarity">
    <text evidence="2">Belongs to the paxM FAD-dependent monooxygenase family.</text>
</comment>
<dbReference type="PANTHER" id="PTHR13789">
    <property type="entry name" value="MONOOXYGENASE"/>
    <property type="match status" value="1"/>
</dbReference>
<dbReference type="GeneID" id="70131943"/>
<feature type="domain" description="FAD-binding" evidence="7">
    <location>
        <begin position="3"/>
        <end position="334"/>
    </location>
</feature>
<sequence>MADTNVLIIGCGVAGPVLALLLQAKGFNPIVFEKVQKLGDAGASLMLMPNGMKVLGVVGLAETIYSSSFPIEAYQDYTAKGDLLGSSILPGQFQQRYGQKATGIKRTTLNLTLKDRMLRSGIELREGRELCDIQEDATSVTACFTNGERVRGLFLVGCDGIKGVSRSCLLKRKGRAESAPIFTGLTQIAGMSPLPQQLEAPSMRNWYGEGVHVISYPVSRDCISWAVTLPQADESPESWRLYEGGTMQALKEELSLVLLKDFEPGVIQMVQTAERLLRYGLFDRATLEVDEWNSSRCVLVGDAAHPTSPHLGQGANQALEDCFHLSEALGNISRLSRAADLDQPDLLSIFRQYARRRQPRTAALVKGARAAGEKRVVTTGMGDCEARNRRVAAEWQDIVGIRAKFDGICKEPFEAAFI</sequence>
<dbReference type="PANTHER" id="PTHR13789:SF309">
    <property type="entry name" value="PUTATIVE (AFU_ORTHOLOGUE AFUA_6G14510)-RELATED"/>
    <property type="match status" value="1"/>
</dbReference>
<evidence type="ECO:0000256" key="2">
    <source>
        <dbReference type="ARBA" id="ARBA00007992"/>
    </source>
</evidence>
<proteinExistence type="inferred from homology"/>
<dbReference type="Proteomes" id="UP000758603">
    <property type="component" value="Unassembled WGS sequence"/>
</dbReference>
<dbReference type="AlphaFoldDB" id="A0A9P8UJ70"/>
<dbReference type="RefSeq" id="XP_045957431.1">
    <property type="nucleotide sequence ID" value="XM_046103051.1"/>
</dbReference>
<name>A0A9P8UJ70_9PEZI</name>
<keyword evidence="9" id="KW-1185">Reference proteome</keyword>
<evidence type="ECO:0000256" key="3">
    <source>
        <dbReference type="ARBA" id="ARBA00022630"/>
    </source>
</evidence>
<keyword evidence="4" id="KW-0274">FAD</keyword>
<dbReference type="Pfam" id="PF01494">
    <property type="entry name" value="FAD_binding_3"/>
    <property type="match status" value="1"/>
</dbReference>
<comment type="caution">
    <text evidence="8">The sequence shown here is derived from an EMBL/GenBank/DDBJ whole genome shotgun (WGS) entry which is preliminary data.</text>
</comment>
<evidence type="ECO:0000313" key="8">
    <source>
        <dbReference type="EMBL" id="KAH6653154.1"/>
    </source>
</evidence>
<dbReference type="PRINTS" id="PR00420">
    <property type="entry name" value="RNGMNOXGNASE"/>
</dbReference>
<dbReference type="GO" id="GO:0004497">
    <property type="term" value="F:monooxygenase activity"/>
    <property type="evidence" value="ECO:0007669"/>
    <property type="project" value="UniProtKB-KW"/>
</dbReference>
<accession>A0A9P8UJ70</accession>
<gene>
    <name evidence="8" type="ORF">BKA67DRAFT_568722</name>
</gene>